<sequence>MDGNNCPLLADGCVIATGSLSVDGISYVRSTDMEHEGPAQKQHQEEKHRSCEASKQMLYEVYTNAIGILEEFEKRELKNTNLVIQRSNVKIPDQSHKKDQDVQVILQTQILILETQMKTCLSSIRDTVSEDLKQKTLQWFATRHKNEVPMSSTDDFVVQIFDVLSQKETKHPEKFKQLPGAVPNVSLGNIEQVVIQQCRIGFVDYMYAGDKEEAKVPDIRIEDVNLGNDRLNTYRKKISSQPKYEKPRWGYVSSDSVL</sequence>
<dbReference type="EMBL" id="CACVKT020004383">
    <property type="protein sequence ID" value="CAC5389872.1"/>
    <property type="molecule type" value="Genomic_DNA"/>
</dbReference>
<name>A0A6J8C255_MYTCO</name>
<dbReference type="Proteomes" id="UP000507470">
    <property type="component" value="Unassembled WGS sequence"/>
</dbReference>
<dbReference type="OrthoDB" id="5988260at2759"/>
<organism evidence="1 2">
    <name type="scientific">Mytilus coruscus</name>
    <name type="common">Sea mussel</name>
    <dbReference type="NCBI Taxonomy" id="42192"/>
    <lineage>
        <taxon>Eukaryota</taxon>
        <taxon>Metazoa</taxon>
        <taxon>Spiralia</taxon>
        <taxon>Lophotrochozoa</taxon>
        <taxon>Mollusca</taxon>
        <taxon>Bivalvia</taxon>
        <taxon>Autobranchia</taxon>
        <taxon>Pteriomorphia</taxon>
        <taxon>Mytilida</taxon>
        <taxon>Mytiloidea</taxon>
        <taxon>Mytilidae</taxon>
        <taxon>Mytilinae</taxon>
        <taxon>Mytilus</taxon>
    </lineage>
</organism>
<protein>
    <submittedName>
        <fullName evidence="1">Uncharacterized protein</fullName>
    </submittedName>
</protein>
<evidence type="ECO:0000313" key="2">
    <source>
        <dbReference type="Proteomes" id="UP000507470"/>
    </source>
</evidence>
<keyword evidence="2" id="KW-1185">Reference proteome</keyword>
<dbReference type="AlphaFoldDB" id="A0A6J8C255"/>
<gene>
    <name evidence="1" type="ORF">MCOR_25006</name>
</gene>
<accession>A0A6J8C255</accession>
<reference evidence="1 2" key="1">
    <citation type="submission" date="2020-06" db="EMBL/GenBank/DDBJ databases">
        <authorList>
            <person name="Li R."/>
            <person name="Bekaert M."/>
        </authorList>
    </citation>
    <scope>NUCLEOTIDE SEQUENCE [LARGE SCALE GENOMIC DNA]</scope>
    <source>
        <strain evidence="2">wild</strain>
    </source>
</reference>
<proteinExistence type="predicted"/>
<evidence type="ECO:0000313" key="1">
    <source>
        <dbReference type="EMBL" id="CAC5389872.1"/>
    </source>
</evidence>